<name>A0A2M9A6I5_9BACT</name>
<accession>A0A2M9A6I5</accession>
<keyword evidence="2" id="KW-1185">Reference proteome</keyword>
<dbReference type="Proteomes" id="UP000231134">
    <property type="component" value="Unassembled WGS sequence"/>
</dbReference>
<gene>
    <name evidence="1" type="ORF">BGX16_1285</name>
</gene>
<organism evidence="1 2">
    <name type="scientific">Hallerella succinigenes</name>
    <dbReference type="NCBI Taxonomy" id="1896222"/>
    <lineage>
        <taxon>Bacteria</taxon>
        <taxon>Pseudomonadati</taxon>
        <taxon>Fibrobacterota</taxon>
        <taxon>Fibrobacteria</taxon>
        <taxon>Fibrobacterales</taxon>
        <taxon>Fibrobacteraceae</taxon>
        <taxon>Hallerella</taxon>
    </lineage>
</organism>
<evidence type="ECO:0000313" key="1">
    <source>
        <dbReference type="EMBL" id="PJJ41322.1"/>
    </source>
</evidence>
<proteinExistence type="predicted"/>
<evidence type="ECO:0000313" key="2">
    <source>
        <dbReference type="Proteomes" id="UP000231134"/>
    </source>
</evidence>
<dbReference type="AlphaFoldDB" id="A0A2M9A6I5"/>
<comment type="caution">
    <text evidence="1">The sequence shown here is derived from an EMBL/GenBank/DDBJ whole genome shotgun (WGS) entry which is preliminary data.</text>
</comment>
<sequence>MWIILMKIEFFCEVIHSFFEFNGKMCVLQM</sequence>
<dbReference type="EMBL" id="PGEX01000001">
    <property type="protein sequence ID" value="PJJ41322.1"/>
    <property type="molecule type" value="Genomic_DNA"/>
</dbReference>
<reference evidence="1 2" key="1">
    <citation type="submission" date="2017-11" db="EMBL/GenBank/DDBJ databases">
        <title>Animal gut microbial communities from fecal samples from Wisconsin, USA.</title>
        <authorList>
            <person name="Neumann A."/>
        </authorList>
    </citation>
    <scope>NUCLEOTIDE SEQUENCE [LARGE SCALE GENOMIC DNA]</scope>
    <source>
        <strain evidence="1 2">UWS3</strain>
    </source>
</reference>
<protein>
    <submittedName>
        <fullName evidence="1">Uncharacterized protein</fullName>
    </submittedName>
</protein>